<evidence type="ECO:0000256" key="3">
    <source>
        <dbReference type="ARBA" id="ARBA00022555"/>
    </source>
</evidence>
<dbReference type="Proteomes" id="UP000593892">
    <property type="component" value="Chromosome"/>
</dbReference>
<evidence type="ECO:0000256" key="6">
    <source>
        <dbReference type="ARBA" id="ARBA00022695"/>
    </source>
</evidence>
<dbReference type="InterPro" id="IPR052390">
    <property type="entry name" value="tRNA_nt/polyA_polymerase"/>
</dbReference>
<dbReference type="AlphaFoldDB" id="A0A7S7NX95"/>
<dbReference type="EMBL" id="CP063849">
    <property type="protein sequence ID" value="QOY91487.1"/>
    <property type="molecule type" value="Genomic_DNA"/>
</dbReference>
<dbReference type="SUPFAM" id="SSF81891">
    <property type="entry name" value="Poly A polymerase C-terminal region-like"/>
    <property type="match status" value="1"/>
</dbReference>
<keyword evidence="10 11" id="KW-0694">RNA-binding</keyword>
<dbReference type="InterPro" id="IPR002646">
    <property type="entry name" value="PolA_pol_head_dom"/>
</dbReference>
<evidence type="ECO:0000256" key="5">
    <source>
        <dbReference type="ARBA" id="ARBA00022694"/>
    </source>
</evidence>
<comment type="cofactor">
    <cofactor evidence="1">
        <name>Mg(2+)</name>
        <dbReference type="ChEBI" id="CHEBI:18420"/>
    </cofactor>
</comment>
<keyword evidence="3" id="KW-0820">tRNA-binding</keyword>
<evidence type="ECO:0000256" key="8">
    <source>
        <dbReference type="ARBA" id="ARBA00022741"/>
    </source>
</evidence>
<feature type="compositionally biased region" description="Pro residues" evidence="12">
    <location>
        <begin position="416"/>
        <end position="431"/>
    </location>
</feature>
<accession>A0A7S7NX95</accession>
<keyword evidence="15" id="KW-1185">Reference proteome</keyword>
<keyword evidence="5" id="KW-0819">tRNA processing</keyword>
<dbReference type="Gene3D" id="1.10.3090.10">
    <property type="entry name" value="cca-adding enzyme, domain 2"/>
    <property type="match status" value="1"/>
</dbReference>
<feature type="region of interest" description="Disordered" evidence="12">
    <location>
        <begin position="410"/>
        <end position="440"/>
    </location>
</feature>
<evidence type="ECO:0000256" key="4">
    <source>
        <dbReference type="ARBA" id="ARBA00022679"/>
    </source>
</evidence>
<keyword evidence="9" id="KW-0460">Magnesium</keyword>
<keyword evidence="4 11" id="KW-0808">Transferase</keyword>
<evidence type="ECO:0000256" key="2">
    <source>
        <dbReference type="ARBA" id="ARBA00007265"/>
    </source>
</evidence>
<dbReference type="CDD" id="cd05398">
    <property type="entry name" value="NT_ClassII-CCAase"/>
    <property type="match status" value="1"/>
</dbReference>
<evidence type="ECO:0000256" key="1">
    <source>
        <dbReference type="ARBA" id="ARBA00001946"/>
    </source>
</evidence>
<keyword evidence="6" id="KW-0548">Nucleotidyltransferase</keyword>
<dbReference type="RefSeq" id="WP_194453141.1">
    <property type="nucleotide sequence ID" value="NZ_CP063849.1"/>
</dbReference>
<dbReference type="GO" id="GO:0008033">
    <property type="term" value="P:tRNA processing"/>
    <property type="evidence" value="ECO:0007669"/>
    <property type="project" value="UniProtKB-KW"/>
</dbReference>
<dbReference type="Gene3D" id="3.30.460.10">
    <property type="entry name" value="Beta Polymerase, domain 2"/>
    <property type="match status" value="1"/>
</dbReference>
<evidence type="ECO:0000256" key="10">
    <source>
        <dbReference type="ARBA" id="ARBA00022884"/>
    </source>
</evidence>
<dbReference type="PANTHER" id="PTHR47788:SF1">
    <property type="entry name" value="A-ADDING TRNA NUCLEOTIDYLTRANSFERASE"/>
    <property type="match status" value="1"/>
</dbReference>
<evidence type="ECO:0000256" key="9">
    <source>
        <dbReference type="ARBA" id="ARBA00022842"/>
    </source>
</evidence>
<dbReference type="GO" id="GO:0046872">
    <property type="term" value="F:metal ion binding"/>
    <property type="evidence" value="ECO:0007669"/>
    <property type="project" value="UniProtKB-KW"/>
</dbReference>
<keyword evidence="7" id="KW-0479">Metal-binding</keyword>
<evidence type="ECO:0000313" key="15">
    <source>
        <dbReference type="Proteomes" id="UP000593892"/>
    </source>
</evidence>
<dbReference type="InterPro" id="IPR043519">
    <property type="entry name" value="NT_sf"/>
</dbReference>
<keyword evidence="8" id="KW-0547">Nucleotide-binding</keyword>
<feature type="domain" description="Poly A polymerase head" evidence="13">
    <location>
        <begin position="34"/>
        <end position="162"/>
    </location>
</feature>
<gene>
    <name evidence="14" type="ORF">IRI77_16515</name>
</gene>
<proteinExistence type="inferred from homology"/>
<dbReference type="GO" id="GO:0000166">
    <property type="term" value="F:nucleotide binding"/>
    <property type="evidence" value="ECO:0007669"/>
    <property type="project" value="UniProtKB-KW"/>
</dbReference>
<name>A0A7S7NX95_PALFE</name>
<evidence type="ECO:0000259" key="13">
    <source>
        <dbReference type="Pfam" id="PF01743"/>
    </source>
</evidence>
<dbReference type="Pfam" id="PF01743">
    <property type="entry name" value="PolyA_pol"/>
    <property type="match status" value="1"/>
</dbReference>
<evidence type="ECO:0000313" key="14">
    <source>
        <dbReference type="EMBL" id="QOY91487.1"/>
    </source>
</evidence>
<dbReference type="SUPFAM" id="SSF81301">
    <property type="entry name" value="Nucleotidyltransferase"/>
    <property type="match status" value="1"/>
</dbReference>
<sequence length="440" mass="49036">MSDYMFILESHLSAEQNTVLASVQSAAAEANLSLFLTGGAMRDMLGGFPIRDLDFTVEGPALKLAKNMVKSGIAEIVSIDEHRKMVDVRFPNGVRSEISMARQEKYGKPGAKPQITPATVHEDLRGRDFTINAIALSLNRASRGLMIDPTNGASDLERKELRAISNYSLYDDPVRLLRLIRFKARLGFTIDERTLQQFKNAREAGMEKYIPGRALFSELRQIALESSPYDILKELEDHDMLKLFSPALAGPKLNAAAFQKITKSKAMIPFGAGFTVDWYGLSMYCMTQLLSVKERAQLIETTKMTKEEADPWQKLEARAKKLESILKSAKLSRASHVYDVLKKAPGEETLLLFLKSTERSVQDRIKNHFTKYLATAMDVTDAEVTQATGLEPGSPKFAKAKDDRINAHLDGRIRKPVPPPEPEPAPAPPPKGMVRGSRFR</sequence>
<dbReference type="PANTHER" id="PTHR47788">
    <property type="entry name" value="POLYA POLYMERASE"/>
    <property type="match status" value="1"/>
</dbReference>
<comment type="similarity">
    <text evidence="2 11">Belongs to the tRNA nucleotidyltransferase/poly(A) polymerase family.</text>
</comment>
<organism evidence="14 15">
    <name type="scientific">Paludibaculum fermentans</name>
    <dbReference type="NCBI Taxonomy" id="1473598"/>
    <lineage>
        <taxon>Bacteria</taxon>
        <taxon>Pseudomonadati</taxon>
        <taxon>Acidobacteriota</taxon>
        <taxon>Terriglobia</taxon>
        <taxon>Bryobacterales</taxon>
        <taxon>Bryobacteraceae</taxon>
        <taxon>Paludibaculum</taxon>
    </lineage>
</organism>
<evidence type="ECO:0000256" key="11">
    <source>
        <dbReference type="RuleBase" id="RU003953"/>
    </source>
</evidence>
<dbReference type="KEGG" id="pfer:IRI77_16515"/>
<dbReference type="GO" id="GO:0016779">
    <property type="term" value="F:nucleotidyltransferase activity"/>
    <property type="evidence" value="ECO:0007669"/>
    <property type="project" value="UniProtKB-KW"/>
</dbReference>
<reference evidence="14 15" key="1">
    <citation type="submission" date="2020-10" db="EMBL/GenBank/DDBJ databases">
        <title>Complete genome sequence of Paludibaculum fermentans P105T, a facultatively anaerobic acidobacterium capable of dissimilatory Fe(III) reduction.</title>
        <authorList>
            <person name="Dedysh S.N."/>
            <person name="Beletsky A.V."/>
            <person name="Kulichevskaya I.S."/>
            <person name="Mardanov A.V."/>
            <person name="Ravin N.V."/>
        </authorList>
    </citation>
    <scope>NUCLEOTIDE SEQUENCE [LARGE SCALE GENOMIC DNA]</scope>
    <source>
        <strain evidence="14 15">P105</strain>
    </source>
</reference>
<dbReference type="GO" id="GO:0000049">
    <property type="term" value="F:tRNA binding"/>
    <property type="evidence" value="ECO:0007669"/>
    <property type="project" value="UniProtKB-KW"/>
</dbReference>
<protein>
    <submittedName>
        <fullName evidence="14">CCA tRNA nucleotidyltransferase</fullName>
    </submittedName>
</protein>
<evidence type="ECO:0000256" key="7">
    <source>
        <dbReference type="ARBA" id="ARBA00022723"/>
    </source>
</evidence>
<evidence type="ECO:0000256" key="12">
    <source>
        <dbReference type="SAM" id="MobiDB-lite"/>
    </source>
</evidence>